<dbReference type="PANTHER" id="PTHR31659">
    <property type="entry name" value="PROTEIN: UPF0503-LIKE PROTEIN, PUTATIVE (DUF740)-RELATED"/>
    <property type="match status" value="1"/>
</dbReference>
<dbReference type="Proteomes" id="UP000250235">
    <property type="component" value="Unassembled WGS sequence"/>
</dbReference>
<keyword evidence="3" id="KW-1185">Reference proteome</keyword>
<evidence type="ECO:0000313" key="2">
    <source>
        <dbReference type="EMBL" id="KZV44836.1"/>
    </source>
</evidence>
<evidence type="ECO:0000313" key="3">
    <source>
        <dbReference type="Proteomes" id="UP000250235"/>
    </source>
</evidence>
<accession>A0A2Z7CJ88</accession>
<dbReference type="PANTHER" id="PTHR31659:SF0">
    <property type="entry name" value="EMB|CAB61945.1"/>
    <property type="match status" value="1"/>
</dbReference>
<dbReference type="EMBL" id="KQ996491">
    <property type="protein sequence ID" value="KZV44836.1"/>
    <property type="molecule type" value="Genomic_DNA"/>
</dbReference>
<dbReference type="InterPro" id="IPR008004">
    <property type="entry name" value="OCTOPUS-like"/>
</dbReference>
<proteinExistence type="predicted"/>
<reference evidence="2 3" key="1">
    <citation type="journal article" date="2015" name="Proc. Natl. Acad. Sci. U.S.A.">
        <title>The resurrection genome of Boea hygrometrica: A blueprint for survival of dehydration.</title>
        <authorList>
            <person name="Xiao L."/>
            <person name="Yang G."/>
            <person name="Zhang L."/>
            <person name="Yang X."/>
            <person name="Zhao S."/>
            <person name="Ji Z."/>
            <person name="Zhou Q."/>
            <person name="Hu M."/>
            <person name="Wang Y."/>
            <person name="Chen M."/>
            <person name="Xu Y."/>
            <person name="Jin H."/>
            <person name="Xiao X."/>
            <person name="Hu G."/>
            <person name="Bao F."/>
            <person name="Hu Y."/>
            <person name="Wan P."/>
            <person name="Li L."/>
            <person name="Deng X."/>
            <person name="Kuang T."/>
            <person name="Xiang C."/>
            <person name="Zhu J.K."/>
            <person name="Oliver M.J."/>
            <person name="He Y."/>
        </authorList>
    </citation>
    <scope>NUCLEOTIDE SEQUENCE [LARGE SCALE GENOMIC DNA]</scope>
    <source>
        <strain evidence="3">cv. XS01</strain>
    </source>
</reference>
<evidence type="ECO:0000256" key="1">
    <source>
        <dbReference type="SAM" id="MobiDB-lite"/>
    </source>
</evidence>
<dbReference type="Pfam" id="PF05340">
    <property type="entry name" value="DUF740"/>
    <property type="match status" value="2"/>
</dbReference>
<protein>
    <submittedName>
        <fullName evidence="2">Uncharacterized protein</fullName>
    </submittedName>
</protein>
<dbReference type="OrthoDB" id="758624at2759"/>
<organism evidence="2 3">
    <name type="scientific">Dorcoceras hygrometricum</name>
    <dbReference type="NCBI Taxonomy" id="472368"/>
    <lineage>
        <taxon>Eukaryota</taxon>
        <taxon>Viridiplantae</taxon>
        <taxon>Streptophyta</taxon>
        <taxon>Embryophyta</taxon>
        <taxon>Tracheophyta</taxon>
        <taxon>Spermatophyta</taxon>
        <taxon>Magnoliopsida</taxon>
        <taxon>eudicotyledons</taxon>
        <taxon>Gunneridae</taxon>
        <taxon>Pentapetalae</taxon>
        <taxon>asterids</taxon>
        <taxon>lamiids</taxon>
        <taxon>Lamiales</taxon>
        <taxon>Gesneriaceae</taxon>
        <taxon>Didymocarpoideae</taxon>
        <taxon>Trichosporeae</taxon>
        <taxon>Loxocarpinae</taxon>
        <taxon>Dorcoceras</taxon>
    </lineage>
</organism>
<sequence length="486" mass="54183">MTFRSDSKARAGNRFSPCFRHPDEILPGICASCIRERLSSLDAFGASAAKPDFRRSRSVSISKAEDAVASEPHRESCDVFSGRLSLSRLFISDDDDVNNRGSRCETRVESSNLGLPRVTYTGPENRNADEIGVPLYTWVEQNVGADEVFDEGESKTMKEYMDLEFGNKSKKSKDLRNFSGNFWGAASVIRRKLRKWRQNNKMQMLKSIINGNGNDTTIVGDADANIRDDRRKSRDHRLDLLGRKSCDTEPRFSMDDGRIPFDEPRASWDGYMIARSIPRLAPMFSVVETGTSGNVNNRFENHRLSADGPMHSIIEDESSSGVSGLGSGHSNSDSSSSMRRSSFDRSSSVKSFGKKLDNPDDQGPANVKLVITEWELNEWHLRSNKDDCLEKIGSISRTWQPKVPGGGHKVCNTHAFKHNRSQNELETFAQNQTSSPTVYTSDKQGKEAGRGLHKVVNWNLSCRRSVGGSRNSCEVIEPNYSGGENC</sequence>
<feature type="compositionally biased region" description="Low complexity" evidence="1">
    <location>
        <begin position="328"/>
        <end position="351"/>
    </location>
</feature>
<dbReference type="AlphaFoldDB" id="A0A2Z7CJ88"/>
<gene>
    <name evidence="2" type="ORF">F511_09116</name>
</gene>
<name>A0A2Z7CJ88_9LAMI</name>
<feature type="region of interest" description="Disordered" evidence="1">
    <location>
        <begin position="291"/>
        <end position="364"/>
    </location>
</feature>